<dbReference type="OrthoDB" id="9792162at2"/>
<keyword evidence="5 7" id="KW-0862">Zinc</keyword>
<dbReference type="InterPro" id="IPR013154">
    <property type="entry name" value="ADH-like_N"/>
</dbReference>
<evidence type="ECO:0000256" key="6">
    <source>
        <dbReference type="ARBA" id="ARBA00023002"/>
    </source>
</evidence>
<sequence length="343" mass="36458">MRAARLHEYGKPLVVEEVPEPELGFGEVLVRVEGAGFCHSDLHVMDGEIPILPVLPHTLGHENAGTVVRVGPGVEGVKEGDKVVVYGGWGCGRCRYCLQGLEQLCLAPQWVGLSRHPGGYAEYLKVPHARYLVPLNRLDPKEAAPLADAALTPYRAVKKALPYLSPDGYALVIGVGGLGQYGVKLLRLLFGGGIIALDINPDRLERAKAYGADFALNPKEGGDPAGRILDLTGGMGVVAAFDFVGSEETLTLAVGVTATGGKVTQLGLAGGAARLKVLENSRFEVLFEATLWGTVQELREVVALAEAGRLTPIELEYHPLEAINEVAARLRRGEVGGRAVIVP</sequence>
<dbReference type="EC" id="1.1.1.1" evidence="3"/>
<keyword evidence="6" id="KW-0560">Oxidoreductase</keyword>
<dbReference type="SUPFAM" id="SSF51735">
    <property type="entry name" value="NAD(P)-binding Rossmann-fold domains"/>
    <property type="match status" value="1"/>
</dbReference>
<evidence type="ECO:0000256" key="3">
    <source>
        <dbReference type="ARBA" id="ARBA00013190"/>
    </source>
</evidence>
<feature type="domain" description="Enoyl reductase (ER)" evidence="8">
    <location>
        <begin position="10"/>
        <end position="341"/>
    </location>
</feature>
<dbReference type="Pfam" id="PF00107">
    <property type="entry name" value="ADH_zinc_N"/>
    <property type="match status" value="1"/>
</dbReference>
<accession>A0A4Q9AZ54</accession>
<keyword evidence="4 7" id="KW-0479">Metal-binding</keyword>
<dbReference type="CDD" id="cd05284">
    <property type="entry name" value="arabinose_DH_like"/>
    <property type="match status" value="1"/>
</dbReference>
<dbReference type="Gene3D" id="3.40.50.720">
    <property type="entry name" value="NAD(P)-binding Rossmann-like Domain"/>
    <property type="match status" value="1"/>
</dbReference>
<dbReference type="SUPFAM" id="SSF50129">
    <property type="entry name" value="GroES-like"/>
    <property type="match status" value="1"/>
</dbReference>
<evidence type="ECO:0000256" key="1">
    <source>
        <dbReference type="ARBA" id="ARBA00001947"/>
    </source>
</evidence>
<evidence type="ECO:0000256" key="4">
    <source>
        <dbReference type="ARBA" id="ARBA00022723"/>
    </source>
</evidence>
<dbReference type="InterPro" id="IPR002328">
    <property type="entry name" value="ADH_Zn_CS"/>
</dbReference>
<dbReference type="PANTHER" id="PTHR42940:SF8">
    <property type="entry name" value="VACUOLAR PROTEIN SORTING-ASSOCIATED PROTEIN 11"/>
    <property type="match status" value="1"/>
</dbReference>
<dbReference type="Proteomes" id="UP000292858">
    <property type="component" value="Unassembled WGS sequence"/>
</dbReference>
<dbReference type="GO" id="GO:0008270">
    <property type="term" value="F:zinc ion binding"/>
    <property type="evidence" value="ECO:0007669"/>
    <property type="project" value="InterPro"/>
</dbReference>
<evidence type="ECO:0000256" key="5">
    <source>
        <dbReference type="ARBA" id="ARBA00022833"/>
    </source>
</evidence>
<dbReference type="InterPro" id="IPR036291">
    <property type="entry name" value="NAD(P)-bd_dom_sf"/>
</dbReference>
<dbReference type="PANTHER" id="PTHR42940">
    <property type="entry name" value="ALCOHOL DEHYDROGENASE 1-RELATED"/>
    <property type="match status" value="1"/>
</dbReference>
<dbReference type="Gene3D" id="3.90.180.10">
    <property type="entry name" value="Medium-chain alcohol dehydrogenases, catalytic domain"/>
    <property type="match status" value="1"/>
</dbReference>
<comment type="similarity">
    <text evidence="2 7">Belongs to the zinc-containing alcohol dehydrogenase family.</text>
</comment>
<gene>
    <name evidence="9" type="ORF">ETP66_10980</name>
</gene>
<protein>
    <recommendedName>
        <fullName evidence="3">alcohol dehydrogenase</fullName>
        <ecNumber evidence="3">1.1.1.1</ecNumber>
    </recommendedName>
</protein>
<proteinExistence type="inferred from homology"/>
<evidence type="ECO:0000313" key="10">
    <source>
        <dbReference type="Proteomes" id="UP000292858"/>
    </source>
</evidence>
<evidence type="ECO:0000256" key="7">
    <source>
        <dbReference type="RuleBase" id="RU361277"/>
    </source>
</evidence>
<organism evidence="9 10">
    <name type="scientific">Thermus thermamylovorans</name>
    <dbReference type="NCBI Taxonomy" id="2509362"/>
    <lineage>
        <taxon>Bacteria</taxon>
        <taxon>Thermotogati</taxon>
        <taxon>Deinococcota</taxon>
        <taxon>Deinococci</taxon>
        <taxon>Thermales</taxon>
        <taxon>Thermaceae</taxon>
        <taxon>Thermus</taxon>
    </lineage>
</organism>
<name>A0A4Q9AZ54_9DEIN</name>
<evidence type="ECO:0000259" key="8">
    <source>
        <dbReference type="SMART" id="SM00829"/>
    </source>
</evidence>
<reference evidence="9 10" key="1">
    <citation type="submission" date="2019-02" db="EMBL/GenBank/DDBJ databases">
        <title>Thermus sp. a novel from hot spring.</title>
        <authorList>
            <person name="Zhao Z."/>
        </authorList>
    </citation>
    <scope>NUCLEOTIDE SEQUENCE [LARGE SCALE GENOMIC DNA]</scope>
    <source>
        <strain evidence="9 10">CFH 72773T</strain>
    </source>
</reference>
<dbReference type="SMART" id="SM00829">
    <property type="entry name" value="PKS_ER"/>
    <property type="match status" value="1"/>
</dbReference>
<dbReference type="AlphaFoldDB" id="A0A4Q9AZ54"/>
<comment type="caution">
    <text evidence="9">The sequence shown here is derived from an EMBL/GenBank/DDBJ whole genome shotgun (WGS) entry which is preliminary data.</text>
</comment>
<dbReference type="InterPro" id="IPR011032">
    <property type="entry name" value="GroES-like_sf"/>
</dbReference>
<keyword evidence="10" id="KW-1185">Reference proteome</keyword>
<dbReference type="RefSeq" id="WP_130842636.1">
    <property type="nucleotide sequence ID" value="NZ_SIJL01000023.1"/>
</dbReference>
<dbReference type="InterPro" id="IPR020843">
    <property type="entry name" value="ER"/>
</dbReference>
<dbReference type="Pfam" id="PF08240">
    <property type="entry name" value="ADH_N"/>
    <property type="match status" value="1"/>
</dbReference>
<dbReference type="GO" id="GO:0004022">
    <property type="term" value="F:alcohol dehydrogenase (NAD+) activity"/>
    <property type="evidence" value="ECO:0007669"/>
    <property type="project" value="UniProtKB-EC"/>
</dbReference>
<evidence type="ECO:0000256" key="2">
    <source>
        <dbReference type="ARBA" id="ARBA00008072"/>
    </source>
</evidence>
<evidence type="ECO:0000313" key="9">
    <source>
        <dbReference type="EMBL" id="TBH15469.1"/>
    </source>
</evidence>
<comment type="cofactor">
    <cofactor evidence="1 7">
        <name>Zn(2+)</name>
        <dbReference type="ChEBI" id="CHEBI:29105"/>
    </cofactor>
</comment>
<dbReference type="PROSITE" id="PS00059">
    <property type="entry name" value="ADH_ZINC"/>
    <property type="match status" value="1"/>
</dbReference>
<dbReference type="InterPro" id="IPR013149">
    <property type="entry name" value="ADH-like_C"/>
</dbReference>
<dbReference type="EMBL" id="SIJL01000023">
    <property type="protein sequence ID" value="TBH15469.1"/>
    <property type="molecule type" value="Genomic_DNA"/>
</dbReference>